<evidence type="ECO:0000313" key="2">
    <source>
        <dbReference type="Proteomes" id="UP000276133"/>
    </source>
</evidence>
<keyword evidence="2" id="KW-1185">Reference proteome</keyword>
<dbReference type="AlphaFoldDB" id="A0A3M7RMN5"/>
<evidence type="ECO:0000313" key="1">
    <source>
        <dbReference type="EMBL" id="RNA24784.1"/>
    </source>
</evidence>
<dbReference type="EMBL" id="REGN01003052">
    <property type="protein sequence ID" value="RNA24784.1"/>
    <property type="molecule type" value="Genomic_DNA"/>
</dbReference>
<organism evidence="1 2">
    <name type="scientific">Brachionus plicatilis</name>
    <name type="common">Marine rotifer</name>
    <name type="synonym">Brachionus muelleri</name>
    <dbReference type="NCBI Taxonomy" id="10195"/>
    <lineage>
        <taxon>Eukaryota</taxon>
        <taxon>Metazoa</taxon>
        <taxon>Spiralia</taxon>
        <taxon>Gnathifera</taxon>
        <taxon>Rotifera</taxon>
        <taxon>Eurotatoria</taxon>
        <taxon>Monogononta</taxon>
        <taxon>Pseudotrocha</taxon>
        <taxon>Ploima</taxon>
        <taxon>Brachionidae</taxon>
        <taxon>Brachionus</taxon>
    </lineage>
</organism>
<name>A0A3M7RMN5_BRAPC</name>
<protein>
    <submittedName>
        <fullName evidence="1">Uncharacterized protein</fullName>
    </submittedName>
</protein>
<dbReference type="Proteomes" id="UP000276133">
    <property type="component" value="Unassembled WGS sequence"/>
</dbReference>
<proteinExistence type="predicted"/>
<sequence>MKILKATKIKKNLANPTQNLHLIQFIEYDSYISNFKRKNRVFSKQLLEMSGQLKNKINQA</sequence>
<comment type="caution">
    <text evidence="1">The sequence shown here is derived from an EMBL/GenBank/DDBJ whole genome shotgun (WGS) entry which is preliminary data.</text>
</comment>
<gene>
    <name evidence="1" type="ORF">BpHYR1_029165</name>
</gene>
<reference evidence="1 2" key="1">
    <citation type="journal article" date="2018" name="Sci. Rep.">
        <title>Genomic signatures of local adaptation to the degree of environmental predictability in rotifers.</title>
        <authorList>
            <person name="Franch-Gras L."/>
            <person name="Hahn C."/>
            <person name="Garcia-Roger E.M."/>
            <person name="Carmona M.J."/>
            <person name="Serra M."/>
            <person name="Gomez A."/>
        </authorList>
    </citation>
    <scope>NUCLEOTIDE SEQUENCE [LARGE SCALE GENOMIC DNA]</scope>
    <source>
        <strain evidence="1">HYR1</strain>
    </source>
</reference>
<accession>A0A3M7RMN5</accession>